<dbReference type="Proteomes" id="UP000325313">
    <property type="component" value="Unassembled WGS sequence"/>
</dbReference>
<keyword evidence="3" id="KW-1185">Reference proteome</keyword>
<name>A0A5B0MHL5_PUCGR</name>
<dbReference type="EMBL" id="VSWC01000145">
    <property type="protein sequence ID" value="KAA1076445.1"/>
    <property type="molecule type" value="Genomic_DNA"/>
</dbReference>
<proteinExistence type="predicted"/>
<dbReference type="Proteomes" id="UP000324748">
    <property type="component" value="Unassembled WGS sequence"/>
</dbReference>
<organism evidence="1 3">
    <name type="scientific">Puccinia graminis f. sp. tritici</name>
    <dbReference type="NCBI Taxonomy" id="56615"/>
    <lineage>
        <taxon>Eukaryota</taxon>
        <taxon>Fungi</taxon>
        <taxon>Dikarya</taxon>
        <taxon>Basidiomycota</taxon>
        <taxon>Pucciniomycotina</taxon>
        <taxon>Pucciniomycetes</taxon>
        <taxon>Pucciniales</taxon>
        <taxon>Pucciniaceae</taxon>
        <taxon>Puccinia</taxon>
    </lineage>
</organism>
<evidence type="ECO:0000313" key="1">
    <source>
        <dbReference type="EMBL" id="KAA1076445.1"/>
    </source>
</evidence>
<dbReference type="EMBL" id="VDEP01000038">
    <property type="protein sequence ID" value="KAA1135518.1"/>
    <property type="molecule type" value="Genomic_DNA"/>
</dbReference>
<evidence type="ECO:0000313" key="4">
    <source>
        <dbReference type="Proteomes" id="UP000325313"/>
    </source>
</evidence>
<gene>
    <name evidence="1" type="ORF">PGT21_007445</name>
    <name evidence="2" type="ORF">PGTUg99_011063</name>
</gene>
<dbReference type="AlphaFoldDB" id="A0A5B0MHL5"/>
<comment type="caution">
    <text evidence="1">The sequence shown here is derived from an EMBL/GenBank/DDBJ whole genome shotgun (WGS) entry which is preliminary data.</text>
</comment>
<protein>
    <submittedName>
        <fullName evidence="1">Uncharacterized protein</fullName>
    </submittedName>
</protein>
<evidence type="ECO:0000313" key="3">
    <source>
        <dbReference type="Proteomes" id="UP000324748"/>
    </source>
</evidence>
<accession>A0A5B0MHL5</accession>
<evidence type="ECO:0000313" key="2">
    <source>
        <dbReference type="EMBL" id="KAA1135518.1"/>
    </source>
</evidence>
<reference evidence="3 4" key="1">
    <citation type="submission" date="2019-05" db="EMBL/GenBank/DDBJ databases">
        <title>Emergence of the Ug99 lineage of the wheat stem rust pathogen through somatic hybridization.</title>
        <authorList>
            <person name="Li F."/>
            <person name="Upadhyaya N.M."/>
            <person name="Sperschneider J."/>
            <person name="Matny O."/>
            <person name="Nguyen-Phuc H."/>
            <person name="Mago R."/>
            <person name="Raley C."/>
            <person name="Miller M.E."/>
            <person name="Silverstein K.A.T."/>
            <person name="Henningsen E."/>
            <person name="Hirsch C.D."/>
            <person name="Visser B."/>
            <person name="Pretorius Z.A."/>
            <person name="Steffenson B.J."/>
            <person name="Schwessinger B."/>
            <person name="Dodds P.N."/>
            <person name="Figueroa M."/>
        </authorList>
    </citation>
    <scope>NUCLEOTIDE SEQUENCE [LARGE SCALE GENOMIC DNA]</scope>
    <source>
        <strain evidence="1">21-0</strain>
        <strain evidence="2 4">Ug99</strain>
    </source>
</reference>
<sequence length="143" mass="15945">MHFVVSDGRRKREGVILGRIAIIRKKAVKLTSIVVGMDRTLQVSLRVQQSSNLIRGSTKPPSRPSSIQWLETSTAARAVFILCLSFRTSFQSAGANLRAENLDQPTSKEKSGLKFNSNQELRIGQVLFEPLVCLLDAWGRLIH</sequence>